<protein>
    <submittedName>
        <fullName evidence="8">MFS transporter</fullName>
    </submittedName>
</protein>
<evidence type="ECO:0000313" key="8">
    <source>
        <dbReference type="EMBL" id="OHV15721.1"/>
    </source>
</evidence>
<evidence type="ECO:0000256" key="6">
    <source>
        <dbReference type="SAM" id="Phobius"/>
    </source>
</evidence>
<feature type="transmembrane region" description="Helical" evidence="6">
    <location>
        <begin position="278"/>
        <end position="298"/>
    </location>
</feature>
<evidence type="ECO:0000256" key="1">
    <source>
        <dbReference type="ARBA" id="ARBA00004651"/>
    </source>
</evidence>
<dbReference type="PANTHER" id="PTHR43124">
    <property type="entry name" value="PURINE EFFLUX PUMP PBUE"/>
    <property type="match status" value="1"/>
</dbReference>
<evidence type="ECO:0000259" key="7">
    <source>
        <dbReference type="PROSITE" id="PS50850"/>
    </source>
</evidence>
<comment type="caution">
    <text evidence="8">The sequence shown here is derived from an EMBL/GenBank/DDBJ whole genome shotgun (WGS) entry which is preliminary data.</text>
</comment>
<evidence type="ECO:0000256" key="2">
    <source>
        <dbReference type="ARBA" id="ARBA00022475"/>
    </source>
</evidence>
<feature type="transmembrane region" description="Helical" evidence="6">
    <location>
        <begin position="310"/>
        <end position="329"/>
    </location>
</feature>
<dbReference type="Gene3D" id="1.20.1250.20">
    <property type="entry name" value="MFS general substrate transporter like domains"/>
    <property type="match status" value="1"/>
</dbReference>
<dbReference type="InterPro" id="IPR036259">
    <property type="entry name" value="MFS_trans_sf"/>
</dbReference>
<evidence type="ECO:0000313" key="9">
    <source>
        <dbReference type="Proteomes" id="UP000180215"/>
    </source>
</evidence>
<organism evidence="8 9">
    <name type="scientific">Methylorubrum extorquens</name>
    <name type="common">Methylobacterium dichloromethanicum</name>
    <name type="synonym">Methylobacterium extorquens</name>
    <dbReference type="NCBI Taxonomy" id="408"/>
    <lineage>
        <taxon>Bacteria</taxon>
        <taxon>Pseudomonadati</taxon>
        <taxon>Pseudomonadota</taxon>
        <taxon>Alphaproteobacteria</taxon>
        <taxon>Hyphomicrobiales</taxon>
        <taxon>Methylobacteriaceae</taxon>
        <taxon>Methylorubrum</taxon>
    </lineage>
</organism>
<dbReference type="GO" id="GO:0022857">
    <property type="term" value="F:transmembrane transporter activity"/>
    <property type="evidence" value="ECO:0007669"/>
    <property type="project" value="InterPro"/>
</dbReference>
<sequence length="403" mass="40056">MSCFSNPAPPPDSPASWLAVASLAVGSFALVTAEFLPVGLLPAIAADIGVSHGQAGLMVTMPGFVAALAAPLTIAFAGTIDRRRLLTVLLAFLVASSVVAASATSLAQLVLGRILLGVAVGGFWTVAGSLGPRLRPGAEGIRASALVLSGISLGTVAGVPAGSLLGGWFGWRVAFLTAAALAAVATTALVLLLPRLPSERRSSLLGIPALLSDGHVRLGLSAAVLIFIGQFAAYTYVTPFLNERAGISGTALGAVLLGNGIAGLMGNVAGGWMSSRSVLGSVVVTAFVLGGSVLLLLMTGSNPGIAPLWVVTWGFGFGMVPIAMQSWLFGAAPHSVEGIQAVFVTVVQLSIGGGALVGGALADRAGVDAALVFGSAAALSTGLLALAAMRHPKAPSDVPATCA</sequence>
<dbReference type="InterPro" id="IPR011701">
    <property type="entry name" value="MFS"/>
</dbReference>
<dbReference type="CDD" id="cd17324">
    <property type="entry name" value="MFS_NepI_like"/>
    <property type="match status" value="1"/>
</dbReference>
<dbReference type="AlphaFoldDB" id="A0A1S1P363"/>
<dbReference type="PROSITE" id="PS50850">
    <property type="entry name" value="MFS"/>
    <property type="match status" value="1"/>
</dbReference>
<accession>A0A1S1P363</accession>
<feature type="transmembrane region" description="Helical" evidence="6">
    <location>
        <begin position="143"/>
        <end position="165"/>
    </location>
</feature>
<feature type="domain" description="Major facilitator superfamily (MFS) profile" evidence="7">
    <location>
        <begin position="19"/>
        <end position="393"/>
    </location>
</feature>
<name>A0A1S1P363_METEX</name>
<keyword evidence="3 6" id="KW-0812">Transmembrane</keyword>
<comment type="subcellular location">
    <subcellularLocation>
        <location evidence="1">Cell membrane</location>
        <topology evidence="1">Multi-pass membrane protein</topology>
    </subcellularLocation>
</comment>
<feature type="transmembrane region" description="Helical" evidence="6">
    <location>
        <begin position="367"/>
        <end position="387"/>
    </location>
</feature>
<feature type="transmembrane region" description="Helical" evidence="6">
    <location>
        <begin position="171"/>
        <end position="193"/>
    </location>
</feature>
<feature type="transmembrane region" description="Helical" evidence="6">
    <location>
        <begin position="85"/>
        <end position="104"/>
    </location>
</feature>
<feature type="transmembrane region" description="Helical" evidence="6">
    <location>
        <begin position="57"/>
        <end position="78"/>
    </location>
</feature>
<dbReference type="Pfam" id="PF07690">
    <property type="entry name" value="MFS_1"/>
    <property type="match status" value="1"/>
</dbReference>
<feature type="transmembrane region" description="Helical" evidence="6">
    <location>
        <begin position="341"/>
        <end position="361"/>
    </location>
</feature>
<keyword evidence="5 6" id="KW-0472">Membrane</keyword>
<dbReference type="EMBL" id="MNAO01000221">
    <property type="protein sequence ID" value="OHV15721.1"/>
    <property type="molecule type" value="Genomic_DNA"/>
</dbReference>
<gene>
    <name evidence="8" type="ORF">BK022_16945</name>
</gene>
<keyword evidence="2" id="KW-1003">Cell membrane</keyword>
<dbReference type="GO" id="GO:0005886">
    <property type="term" value="C:plasma membrane"/>
    <property type="evidence" value="ECO:0007669"/>
    <property type="project" value="UniProtKB-SubCell"/>
</dbReference>
<dbReference type="PANTHER" id="PTHR43124:SF3">
    <property type="entry name" value="CHLORAMPHENICOL EFFLUX PUMP RV0191"/>
    <property type="match status" value="1"/>
</dbReference>
<dbReference type="SUPFAM" id="SSF103473">
    <property type="entry name" value="MFS general substrate transporter"/>
    <property type="match status" value="1"/>
</dbReference>
<evidence type="ECO:0000256" key="5">
    <source>
        <dbReference type="ARBA" id="ARBA00023136"/>
    </source>
</evidence>
<dbReference type="InterPro" id="IPR050189">
    <property type="entry name" value="MFS_Efflux_Transporters"/>
</dbReference>
<evidence type="ECO:0000256" key="4">
    <source>
        <dbReference type="ARBA" id="ARBA00022989"/>
    </source>
</evidence>
<proteinExistence type="predicted"/>
<feature type="transmembrane region" description="Helical" evidence="6">
    <location>
        <begin position="214"/>
        <end position="233"/>
    </location>
</feature>
<feature type="transmembrane region" description="Helical" evidence="6">
    <location>
        <begin position="245"/>
        <end position="266"/>
    </location>
</feature>
<dbReference type="Proteomes" id="UP000180215">
    <property type="component" value="Unassembled WGS sequence"/>
</dbReference>
<dbReference type="InterPro" id="IPR020846">
    <property type="entry name" value="MFS_dom"/>
</dbReference>
<keyword evidence="4 6" id="KW-1133">Transmembrane helix</keyword>
<evidence type="ECO:0000256" key="3">
    <source>
        <dbReference type="ARBA" id="ARBA00022692"/>
    </source>
</evidence>
<feature type="transmembrane region" description="Helical" evidence="6">
    <location>
        <begin position="110"/>
        <end position="131"/>
    </location>
</feature>
<reference evidence="8 9" key="1">
    <citation type="submission" date="2016-10" db="EMBL/GenBank/DDBJ databases">
        <title>Draft genome sequence of Methylobacterium extorquens CP3, a seed endophyte of Crotalaria pumila with plant growth-promoting and metal tolerance properties.</title>
        <authorList>
            <person name="Sanchez-Lopez A.S."/>
            <person name="Van Hamme J.D."/>
            <person name="Thijs S."/>
            <person name="Mcammond B.M."/>
            <person name="Stevens V."/>
            <person name="Gonzalez-Chavez M.D.C."/>
            <person name="Vangronsveld J."/>
        </authorList>
    </citation>
    <scope>NUCLEOTIDE SEQUENCE [LARGE SCALE GENOMIC DNA]</scope>
    <source>
        <strain evidence="8 9">CP3</strain>
    </source>
</reference>